<dbReference type="PANTHER" id="PTHR43280:SF32">
    <property type="entry name" value="TRANSCRIPTIONAL REGULATORY PROTEIN"/>
    <property type="match status" value="1"/>
</dbReference>
<evidence type="ECO:0000313" key="6">
    <source>
        <dbReference type="Proteomes" id="UP000019402"/>
    </source>
</evidence>
<dbReference type="GO" id="GO:0003700">
    <property type="term" value="F:DNA-binding transcription factor activity"/>
    <property type="evidence" value="ECO:0007669"/>
    <property type="project" value="InterPro"/>
</dbReference>
<reference evidence="5 6" key="1">
    <citation type="journal article" date="2014" name="Genome Announc.">
        <title>Draft Genome Sequence of Cytophaga fermentans JCM 21142T, a Facultative Anaerobe Isolated from Marine Mud.</title>
        <authorList>
            <person name="Starns D."/>
            <person name="Oshima K."/>
            <person name="Suda W."/>
            <person name="Iino T."/>
            <person name="Yuki M."/>
            <person name="Inoue J."/>
            <person name="Kitamura K."/>
            <person name="Iida T."/>
            <person name="Darby A."/>
            <person name="Hattori M."/>
            <person name="Ohkuma M."/>
        </authorList>
    </citation>
    <scope>NUCLEOTIDE SEQUENCE [LARGE SCALE GENOMIC DNA]</scope>
    <source>
        <strain evidence="5 6">JCM 21142</strain>
    </source>
</reference>
<name>W7YE98_9BACT</name>
<dbReference type="InterPro" id="IPR018060">
    <property type="entry name" value="HTH_AraC"/>
</dbReference>
<dbReference type="STRING" id="869213.GCA_000517085_00541"/>
<evidence type="ECO:0000259" key="4">
    <source>
        <dbReference type="PROSITE" id="PS01124"/>
    </source>
</evidence>
<keyword evidence="6" id="KW-1185">Reference proteome</keyword>
<proteinExistence type="predicted"/>
<evidence type="ECO:0000313" key="5">
    <source>
        <dbReference type="EMBL" id="GAF02791.1"/>
    </source>
</evidence>
<dbReference type="PROSITE" id="PS01124">
    <property type="entry name" value="HTH_ARAC_FAMILY_2"/>
    <property type="match status" value="1"/>
</dbReference>
<feature type="domain" description="HTH araC/xylS-type" evidence="4">
    <location>
        <begin position="144"/>
        <end position="242"/>
    </location>
</feature>
<dbReference type="SUPFAM" id="SSF46689">
    <property type="entry name" value="Homeodomain-like"/>
    <property type="match status" value="1"/>
</dbReference>
<dbReference type="Proteomes" id="UP000019402">
    <property type="component" value="Unassembled WGS sequence"/>
</dbReference>
<evidence type="ECO:0000256" key="3">
    <source>
        <dbReference type="ARBA" id="ARBA00023163"/>
    </source>
</evidence>
<protein>
    <submittedName>
        <fullName evidence="5">DNA-binding transcriptional regulator AraC</fullName>
    </submittedName>
</protein>
<gene>
    <name evidence="5" type="ORF">JCM21142_41434</name>
</gene>
<dbReference type="InterPro" id="IPR009057">
    <property type="entry name" value="Homeodomain-like_sf"/>
</dbReference>
<evidence type="ECO:0000256" key="2">
    <source>
        <dbReference type="ARBA" id="ARBA00023125"/>
    </source>
</evidence>
<dbReference type="eggNOG" id="COG2207">
    <property type="taxonomic scope" value="Bacteria"/>
</dbReference>
<keyword evidence="2 5" id="KW-0238">DNA-binding</keyword>
<dbReference type="Pfam" id="PF12833">
    <property type="entry name" value="HTH_18"/>
    <property type="match status" value="1"/>
</dbReference>
<comment type="caution">
    <text evidence="5">The sequence shown here is derived from an EMBL/GenBank/DDBJ whole genome shotgun (WGS) entry which is preliminary data.</text>
</comment>
<dbReference type="Gene3D" id="1.10.10.60">
    <property type="entry name" value="Homeodomain-like"/>
    <property type="match status" value="1"/>
</dbReference>
<dbReference type="SMART" id="SM00342">
    <property type="entry name" value="HTH_ARAC"/>
    <property type="match status" value="1"/>
</dbReference>
<accession>W7YE98</accession>
<sequence length="242" mass="28619">MTCICTNGSTDVMIDFIKHHFEKGAILTLFPMQIIEQKQLSEDFSLIYVTYSNEILQNIMFRFSPEFEVFLKEIPVFNAPEEIYKAEIKFIELIKSKYEEVDNIFRNEIIISLLRVFYLNRYNGIHHELLKDTVKHTRRIEITKMFINLIIQYFNESRDVAFYADKLNITPKYLSLVTSEVRGQSAKKMIDDYIMTEIKLQLNATSKSIMEISDELNFPDPSSFCKFFKRHSGLSPKQFRDK</sequence>
<dbReference type="PANTHER" id="PTHR43280">
    <property type="entry name" value="ARAC-FAMILY TRANSCRIPTIONAL REGULATOR"/>
    <property type="match status" value="1"/>
</dbReference>
<dbReference type="GO" id="GO:0043565">
    <property type="term" value="F:sequence-specific DNA binding"/>
    <property type="evidence" value="ECO:0007669"/>
    <property type="project" value="InterPro"/>
</dbReference>
<organism evidence="5 6">
    <name type="scientific">Saccharicrinis fermentans DSM 9555 = JCM 21142</name>
    <dbReference type="NCBI Taxonomy" id="869213"/>
    <lineage>
        <taxon>Bacteria</taxon>
        <taxon>Pseudomonadati</taxon>
        <taxon>Bacteroidota</taxon>
        <taxon>Bacteroidia</taxon>
        <taxon>Marinilabiliales</taxon>
        <taxon>Marinilabiliaceae</taxon>
        <taxon>Saccharicrinis</taxon>
    </lineage>
</organism>
<dbReference type="EMBL" id="BAMD01000013">
    <property type="protein sequence ID" value="GAF02791.1"/>
    <property type="molecule type" value="Genomic_DNA"/>
</dbReference>
<keyword evidence="1" id="KW-0805">Transcription regulation</keyword>
<dbReference type="OrthoDB" id="1372329at2"/>
<evidence type="ECO:0000256" key="1">
    <source>
        <dbReference type="ARBA" id="ARBA00023015"/>
    </source>
</evidence>
<dbReference type="RefSeq" id="WP_052522147.1">
    <property type="nucleotide sequence ID" value="NZ_BAMD01000013.1"/>
</dbReference>
<dbReference type="AlphaFoldDB" id="W7YE98"/>
<keyword evidence="3" id="KW-0804">Transcription</keyword>